<evidence type="ECO:0000313" key="2">
    <source>
        <dbReference type="Proteomes" id="UP000078576"/>
    </source>
</evidence>
<organism evidence="1 2">
    <name type="scientific">Cytospora mali</name>
    <name type="common">Apple Valsa canker fungus</name>
    <name type="synonym">Valsa mali</name>
    <dbReference type="NCBI Taxonomy" id="578113"/>
    <lineage>
        <taxon>Eukaryota</taxon>
        <taxon>Fungi</taxon>
        <taxon>Dikarya</taxon>
        <taxon>Ascomycota</taxon>
        <taxon>Pezizomycotina</taxon>
        <taxon>Sordariomycetes</taxon>
        <taxon>Sordariomycetidae</taxon>
        <taxon>Diaporthales</taxon>
        <taxon>Cytosporaceae</taxon>
        <taxon>Cytospora</taxon>
    </lineage>
</organism>
<proteinExistence type="predicted"/>
<reference evidence="2" key="1">
    <citation type="submission" date="2014-12" db="EMBL/GenBank/DDBJ databases">
        <title>Genome Sequence of Valsa Canker Pathogens Uncovers a Specific Adaption of Colonization on Woody Bark.</title>
        <authorList>
            <person name="Yin Z."/>
            <person name="Liu H."/>
            <person name="Gao X."/>
            <person name="Li Z."/>
            <person name="Song N."/>
            <person name="Ke X."/>
            <person name="Dai Q."/>
            <person name="Wu Y."/>
            <person name="Sun Y."/>
            <person name="Xu J.-R."/>
            <person name="Kang Z.K."/>
            <person name="Wang L."/>
            <person name="Huang L."/>
        </authorList>
    </citation>
    <scope>NUCLEOTIDE SEQUENCE [LARGE SCALE GENOMIC DNA]</scope>
    <source>
        <strain evidence="2">SXYL134</strain>
    </source>
</reference>
<evidence type="ECO:0000313" key="1">
    <source>
        <dbReference type="EMBL" id="KUI52969.1"/>
    </source>
</evidence>
<protein>
    <submittedName>
        <fullName evidence="1">Uncharacterized protein</fullName>
    </submittedName>
</protein>
<sequence>MPFVASAVLYANGANSGQSIPGAFPLETTQETKGQKARQVSMDQPENKFGLRVSMRLKLSMFETLSFRRINKLVT</sequence>
<name>A0A194UMT2_CYTMA</name>
<dbReference type="Proteomes" id="UP000078576">
    <property type="component" value="Unassembled WGS sequence"/>
</dbReference>
<accession>A0A194UMT2</accession>
<dbReference type="EMBL" id="KN714667">
    <property type="protein sequence ID" value="KUI52969.1"/>
    <property type="molecule type" value="Genomic_DNA"/>
</dbReference>
<gene>
    <name evidence="1" type="ORF">VP1G_00428</name>
</gene>
<keyword evidence="2" id="KW-1185">Reference proteome</keyword>
<dbReference type="AlphaFoldDB" id="A0A194UMT2"/>